<evidence type="ECO:0000313" key="4">
    <source>
        <dbReference type="EMBL" id="KOB66363.1"/>
    </source>
</evidence>
<dbReference type="GO" id="GO:0042302">
    <property type="term" value="F:structural constituent of cuticle"/>
    <property type="evidence" value="ECO:0007669"/>
    <property type="project" value="UniProtKB-UniRule"/>
</dbReference>
<sequence length="215" mass="24358">MPGSYSYVDPRQQVRTVDYVADKQGFHPILSDVPPEHPADTESSEAVVAAAAKHTQLFRVIAEQHARIAAEREELQLEEERQHLQELEHEHILTAIAKTKAMIAKIAPRNFMFCGVDQLNTVCSRHGTAFILNQQEVRKLPICPQCNPDYSGMSVRAHRVYVDDVHERLLQTIIDDWSVYVPLIVSRPLYDPPSVFGRASTLMYFCRESAPTGCM</sequence>
<keyword evidence="1" id="KW-0732">Signal</keyword>
<dbReference type="AlphaFoldDB" id="A0A0L7KSV9"/>
<evidence type="ECO:0000256" key="3">
    <source>
        <dbReference type="SAM" id="Coils"/>
    </source>
</evidence>
<dbReference type="InterPro" id="IPR000618">
    <property type="entry name" value="Insect_cuticle"/>
</dbReference>
<proteinExistence type="predicted"/>
<dbReference type="PROSITE" id="PS51155">
    <property type="entry name" value="CHIT_BIND_RR_2"/>
    <property type="match status" value="1"/>
</dbReference>
<name>A0A0L7KSV9_OPEBR</name>
<dbReference type="Pfam" id="PF00379">
    <property type="entry name" value="Chitin_bind_4"/>
    <property type="match status" value="1"/>
</dbReference>
<dbReference type="EMBL" id="JTDY01006021">
    <property type="protein sequence ID" value="KOB66363.1"/>
    <property type="molecule type" value="Genomic_DNA"/>
</dbReference>
<keyword evidence="2" id="KW-0193">Cuticle</keyword>
<dbReference type="Proteomes" id="UP000037510">
    <property type="component" value="Unassembled WGS sequence"/>
</dbReference>
<feature type="coiled-coil region" evidence="3">
    <location>
        <begin position="61"/>
        <end position="90"/>
    </location>
</feature>
<protein>
    <submittedName>
        <fullName evidence="4">Putative cuticle protein</fullName>
    </submittedName>
</protein>
<reference evidence="4 5" key="1">
    <citation type="journal article" date="2015" name="Genome Biol. Evol.">
        <title>The genome of winter moth (Operophtera brumata) provides a genomic perspective on sexual dimorphism and phenology.</title>
        <authorList>
            <person name="Derks M.F."/>
            <person name="Smit S."/>
            <person name="Salis L."/>
            <person name="Schijlen E."/>
            <person name="Bossers A."/>
            <person name="Mateman C."/>
            <person name="Pijl A.S."/>
            <person name="de Ridder D."/>
            <person name="Groenen M.A."/>
            <person name="Visser M.E."/>
            <person name="Megens H.J."/>
        </authorList>
    </citation>
    <scope>NUCLEOTIDE SEQUENCE [LARGE SCALE GENOMIC DNA]</scope>
    <source>
        <strain evidence="4">WM2013NL</strain>
        <tissue evidence="4">Head and thorax</tissue>
    </source>
</reference>
<keyword evidence="5" id="KW-1185">Reference proteome</keyword>
<organism evidence="4 5">
    <name type="scientific">Operophtera brumata</name>
    <name type="common">Winter moth</name>
    <name type="synonym">Phalaena brumata</name>
    <dbReference type="NCBI Taxonomy" id="104452"/>
    <lineage>
        <taxon>Eukaryota</taxon>
        <taxon>Metazoa</taxon>
        <taxon>Ecdysozoa</taxon>
        <taxon>Arthropoda</taxon>
        <taxon>Hexapoda</taxon>
        <taxon>Insecta</taxon>
        <taxon>Pterygota</taxon>
        <taxon>Neoptera</taxon>
        <taxon>Endopterygota</taxon>
        <taxon>Lepidoptera</taxon>
        <taxon>Glossata</taxon>
        <taxon>Ditrysia</taxon>
        <taxon>Geometroidea</taxon>
        <taxon>Geometridae</taxon>
        <taxon>Larentiinae</taxon>
        <taxon>Operophtera</taxon>
    </lineage>
</organism>
<evidence type="ECO:0000256" key="2">
    <source>
        <dbReference type="PROSITE-ProRule" id="PRU00497"/>
    </source>
</evidence>
<evidence type="ECO:0000256" key="1">
    <source>
        <dbReference type="ARBA" id="ARBA00022729"/>
    </source>
</evidence>
<gene>
    <name evidence="4" type="ORF">OBRU01_21223</name>
</gene>
<keyword evidence="3" id="KW-0175">Coiled coil</keyword>
<evidence type="ECO:0000313" key="5">
    <source>
        <dbReference type="Proteomes" id="UP000037510"/>
    </source>
</evidence>
<comment type="caution">
    <text evidence="4">The sequence shown here is derived from an EMBL/GenBank/DDBJ whole genome shotgun (WGS) entry which is preliminary data.</text>
</comment>
<accession>A0A0L7KSV9</accession>